<dbReference type="KEGG" id="fgi:OP10G_2565"/>
<proteinExistence type="predicted"/>
<evidence type="ECO:0000313" key="1">
    <source>
        <dbReference type="EMBL" id="AIE85933.1"/>
    </source>
</evidence>
<name>A0A068NQV9_FIMGI</name>
<organism evidence="1 2">
    <name type="scientific">Fimbriimonas ginsengisoli Gsoil 348</name>
    <dbReference type="NCBI Taxonomy" id="661478"/>
    <lineage>
        <taxon>Bacteria</taxon>
        <taxon>Bacillati</taxon>
        <taxon>Armatimonadota</taxon>
        <taxon>Fimbriimonadia</taxon>
        <taxon>Fimbriimonadales</taxon>
        <taxon>Fimbriimonadaceae</taxon>
        <taxon>Fimbriimonas</taxon>
    </lineage>
</organism>
<dbReference type="STRING" id="661478.OP10G_2565"/>
<dbReference type="EMBL" id="CP007139">
    <property type="protein sequence ID" value="AIE85933.1"/>
    <property type="molecule type" value="Genomic_DNA"/>
</dbReference>
<dbReference type="HOGENOM" id="CLU_3343935_0_0_0"/>
<keyword evidence="2" id="KW-1185">Reference proteome</keyword>
<accession>A0A068NQV9</accession>
<protein>
    <submittedName>
        <fullName evidence="1">Uncharacterized protein</fullName>
    </submittedName>
</protein>
<reference evidence="1 2" key="1">
    <citation type="journal article" date="2014" name="PLoS ONE">
        <title>The first complete genome sequence of the class fimbriimonadia in the phylum armatimonadetes.</title>
        <authorList>
            <person name="Hu Z.Y."/>
            <person name="Wang Y.Z."/>
            <person name="Im W.T."/>
            <person name="Wang S.Y."/>
            <person name="Zhao G.P."/>
            <person name="Zheng H.J."/>
            <person name="Quan Z.X."/>
        </authorList>
    </citation>
    <scope>NUCLEOTIDE SEQUENCE [LARGE SCALE GENOMIC DNA]</scope>
    <source>
        <strain evidence="1">Gsoil 348</strain>
    </source>
</reference>
<evidence type="ECO:0000313" key="2">
    <source>
        <dbReference type="Proteomes" id="UP000027982"/>
    </source>
</evidence>
<gene>
    <name evidence="1" type="ORF">OP10G_2565</name>
</gene>
<dbReference type="Proteomes" id="UP000027982">
    <property type="component" value="Chromosome"/>
</dbReference>
<sequence>MMPVWRAALHPDSLTPNPLSLVRHIHPKEGEGLRRFN</sequence>
<dbReference type="AlphaFoldDB" id="A0A068NQV9"/>